<comment type="subcellular location">
    <subcellularLocation>
        <location evidence="1">Nucleus</location>
    </subcellularLocation>
</comment>
<feature type="coiled-coil region" evidence="4">
    <location>
        <begin position="23"/>
        <end position="78"/>
    </location>
</feature>
<name>A0AAD6C3N2_9EURO</name>
<dbReference type="GO" id="GO:0005634">
    <property type="term" value="C:nucleus"/>
    <property type="evidence" value="ECO:0007669"/>
    <property type="project" value="UniProtKB-SubCell"/>
</dbReference>
<evidence type="ECO:0000256" key="2">
    <source>
        <dbReference type="ARBA" id="ARBA00022763"/>
    </source>
</evidence>
<dbReference type="RefSeq" id="XP_056763728.1">
    <property type="nucleotide sequence ID" value="XM_056910902.1"/>
</dbReference>
<evidence type="ECO:0000256" key="3">
    <source>
        <dbReference type="ARBA" id="ARBA00023242"/>
    </source>
</evidence>
<keyword evidence="4" id="KW-0175">Coiled coil</keyword>
<dbReference type="InterPro" id="IPR033316">
    <property type="entry name" value="RBBP8-like"/>
</dbReference>
<dbReference type="Pfam" id="PF08573">
    <property type="entry name" value="SAE2"/>
    <property type="match status" value="1"/>
</dbReference>
<dbReference type="PANTHER" id="PTHR15107">
    <property type="entry name" value="RETINOBLASTOMA BINDING PROTEIN 8"/>
    <property type="match status" value="1"/>
</dbReference>
<comment type="caution">
    <text evidence="7">The sequence shown here is derived from an EMBL/GenBank/DDBJ whole genome shotgun (WGS) entry which is preliminary data.</text>
</comment>
<evidence type="ECO:0000259" key="6">
    <source>
        <dbReference type="Pfam" id="PF08573"/>
    </source>
</evidence>
<feature type="compositionally biased region" description="Polar residues" evidence="5">
    <location>
        <begin position="481"/>
        <end position="492"/>
    </location>
</feature>
<dbReference type="PANTHER" id="PTHR15107:SF0">
    <property type="entry name" value="DNA ENDONUCLEASE ACTIVATOR CTP1 C-TERMINAL DOMAIN-CONTAINING PROTEIN"/>
    <property type="match status" value="1"/>
</dbReference>
<keyword evidence="3" id="KW-0539">Nucleus</keyword>
<feature type="compositionally biased region" description="Basic and acidic residues" evidence="5">
    <location>
        <begin position="435"/>
        <end position="450"/>
    </location>
</feature>
<evidence type="ECO:0000313" key="8">
    <source>
        <dbReference type="Proteomes" id="UP001213681"/>
    </source>
</evidence>
<accession>A0AAD6C3N2</accession>
<feature type="region of interest" description="Disordered" evidence="5">
    <location>
        <begin position="331"/>
        <end position="524"/>
    </location>
</feature>
<organism evidence="7 8">
    <name type="scientific">Penicillium daleae</name>
    <dbReference type="NCBI Taxonomy" id="63821"/>
    <lineage>
        <taxon>Eukaryota</taxon>
        <taxon>Fungi</taxon>
        <taxon>Dikarya</taxon>
        <taxon>Ascomycota</taxon>
        <taxon>Pezizomycotina</taxon>
        <taxon>Eurotiomycetes</taxon>
        <taxon>Eurotiomycetidae</taxon>
        <taxon>Eurotiales</taxon>
        <taxon>Aspergillaceae</taxon>
        <taxon>Penicillium</taxon>
    </lineage>
</organism>
<feature type="region of interest" description="Disordered" evidence="5">
    <location>
        <begin position="179"/>
        <end position="227"/>
    </location>
</feature>
<feature type="compositionally biased region" description="Basic residues" evidence="5">
    <location>
        <begin position="633"/>
        <end position="642"/>
    </location>
</feature>
<dbReference type="AlphaFoldDB" id="A0AAD6C3N2"/>
<protein>
    <recommendedName>
        <fullName evidence="6">DNA endonuclease activator Ctp1 C-terminal domain-containing protein</fullName>
    </recommendedName>
</protein>
<proteinExistence type="predicted"/>
<evidence type="ECO:0000313" key="7">
    <source>
        <dbReference type="EMBL" id="KAJ5443648.1"/>
    </source>
</evidence>
<dbReference type="GO" id="GO:0003684">
    <property type="term" value="F:damaged DNA binding"/>
    <property type="evidence" value="ECO:0007669"/>
    <property type="project" value="TreeGrafter"/>
</dbReference>
<feature type="compositionally biased region" description="Polar residues" evidence="5">
    <location>
        <begin position="197"/>
        <end position="226"/>
    </location>
</feature>
<reference evidence="7" key="2">
    <citation type="journal article" date="2023" name="IMA Fungus">
        <title>Comparative genomic study of the Penicillium genus elucidates a diverse pangenome and 15 lateral gene transfer events.</title>
        <authorList>
            <person name="Petersen C."/>
            <person name="Sorensen T."/>
            <person name="Nielsen M.R."/>
            <person name="Sondergaard T.E."/>
            <person name="Sorensen J.L."/>
            <person name="Fitzpatrick D.A."/>
            <person name="Frisvad J.C."/>
            <person name="Nielsen K.L."/>
        </authorList>
    </citation>
    <scope>NUCLEOTIDE SEQUENCE</scope>
    <source>
        <strain evidence="7">IBT 16125</strain>
    </source>
</reference>
<dbReference type="Proteomes" id="UP001213681">
    <property type="component" value="Unassembled WGS sequence"/>
</dbReference>
<evidence type="ECO:0000256" key="4">
    <source>
        <dbReference type="SAM" id="Coils"/>
    </source>
</evidence>
<evidence type="ECO:0000256" key="5">
    <source>
        <dbReference type="SAM" id="MobiDB-lite"/>
    </source>
</evidence>
<dbReference type="InterPro" id="IPR013882">
    <property type="entry name" value="Ctp1_C"/>
</dbReference>
<gene>
    <name evidence="7" type="ORF">N7458_007520</name>
</gene>
<evidence type="ECO:0000256" key="1">
    <source>
        <dbReference type="ARBA" id="ARBA00004123"/>
    </source>
</evidence>
<dbReference type="GeneID" id="81601145"/>
<dbReference type="EMBL" id="JAPVEA010000007">
    <property type="protein sequence ID" value="KAJ5443648.1"/>
    <property type="molecule type" value="Genomic_DNA"/>
</dbReference>
<keyword evidence="2" id="KW-0227">DNA damage</keyword>
<sequence>MEILKDLHTSILEACEVSFSNAQKELESQLVAREARVKEAERNASVALEAQHAAEQRIEELQRELSALRDELSTHNADPKDLELPAEINNLEREFAPKNIWRTDLLEADQLRDILEDKYTTLYTDLQAFSRGWSGLKSKLLQHKKKLQLWDKQLNKDSFTILSDKGPVSFQRVPETDAMAAKNNTKSQTPFIRGNLHSISGNSQASAPVSNTDPPTLSVESRTDANPSIKIEESSQQIANPNQPVTTATQNTSTTAYLLSSESGSDVLYPLPNLETKKRKRVLPSAQEEPRQGAPERPVLVKAETMSSSPMHQTVLPGSGPHFPSTQDLDEIGSTVPTPTKRPAYREVHWEDGGEGSAPSTQSAIPDRETHHQNVLQPVDGNVRSIRRWPKRPELTKPRDSSIRALFMAEDGESGDSQDHSRKKRAKSAAAIHNETPRAKADGKVTRDRLQGLLEGSLPSKSPLRSPRELLDRGQSGGGNSNIRQMSRTAKSASPRPQADQVEQPSQTGLDVRPEEEPYRSRPLHRLNLDHFKINPARNQGLDYAYDTVVRKKDDRKCLSGCTRPSCCGDRFRAMARMGVQGTNASTEQEEENQRILEEYVGEDRHLLDGLSDKDRESLLVEARARALANQYGRHRHTHQRARSPPGFWRTEMPSTQEIEADREAAQRLEREKVEERYREAMRPGGLWNWADEWLM</sequence>
<feature type="domain" description="DNA endonuclease activator Ctp1 C-terminal" evidence="6">
    <location>
        <begin position="545"/>
        <end position="658"/>
    </location>
</feature>
<feature type="region of interest" description="Disordered" evidence="5">
    <location>
        <begin position="631"/>
        <end position="651"/>
    </location>
</feature>
<reference evidence="7" key="1">
    <citation type="submission" date="2022-12" db="EMBL/GenBank/DDBJ databases">
        <authorList>
            <person name="Petersen C."/>
        </authorList>
    </citation>
    <scope>NUCLEOTIDE SEQUENCE</scope>
    <source>
        <strain evidence="7">IBT 16125</strain>
    </source>
</reference>
<keyword evidence="8" id="KW-1185">Reference proteome</keyword>
<feature type="compositionally biased region" description="Basic and acidic residues" evidence="5">
    <location>
        <begin position="391"/>
        <end position="402"/>
    </location>
</feature>
<dbReference type="GO" id="GO:0010792">
    <property type="term" value="P:DNA double-strand break processing involved in repair via single-strand annealing"/>
    <property type="evidence" value="ECO:0007669"/>
    <property type="project" value="TreeGrafter"/>
</dbReference>